<proteinExistence type="predicted"/>
<keyword evidence="3" id="KW-1003">Cell membrane</keyword>
<feature type="transmembrane region" description="Helical" evidence="8">
    <location>
        <begin position="281"/>
        <end position="304"/>
    </location>
</feature>
<gene>
    <name evidence="10" type="ORF">KDW93_29785</name>
</gene>
<dbReference type="PANTHER" id="PTHR43045">
    <property type="entry name" value="SHIKIMATE TRANSPORTER"/>
    <property type="match status" value="1"/>
</dbReference>
<dbReference type="Gene3D" id="1.20.1250.20">
    <property type="entry name" value="MFS general substrate transporter like domains"/>
    <property type="match status" value="2"/>
</dbReference>
<feature type="region of interest" description="Disordered" evidence="7">
    <location>
        <begin position="439"/>
        <end position="460"/>
    </location>
</feature>
<feature type="transmembrane region" description="Helical" evidence="8">
    <location>
        <begin position="251"/>
        <end position="275"/>
    </location>
</feature>
<dbReference type="SUPFAM" id="SSF103473">
    <property type="entry name" value="MFS general substrate transporter"/>
    <property type="match status" value="1"/>
</dbReference>
<feature type="compositionally biased region" description="Low complexity" evidence="7">
    <location>
        <begin position="439"/>
        <end position="454"/>
    </location>
</feature>
<protein>
    <submittedName>
        <fullName evidence="10">MHS family MFS transporter</fullName>
    </submittedName>
</protein>
<sequence>MYPTDTVQSPSAARPLADRQLRRIVIASVAGNAMEWYDFFVYGTAAALVFGHVFFPPGASPLAGSLAAFAAFALGFVARPLGGIVFGHVGDRHGRKASLVWTLLIMGASTFAIGLLPTYAQVGLWAPAALVVLRLLQGVASGGEWGGGVLMISENAPPEQRGYYAAWSQLGVGGGFVLSSAAFLAAQALPDDAFRTWGWRLPFLASIAIFAIGIYIRRHLPESRDYEQAGKRGAHTHLPIVECIRRHPKEILLAMGLRVAENGGAYIFLAFSLVYGKYVDIPNGVMLTGVMIAMIVEMGAMLAWGRLSDRIGRKPVYLIGALSLVACAFPFFWLLDTRATPLVWLALTIGTAVSHGAMIGTLPALVGELFSTEVRYSGVALGHEVASIFAGGMSPLIATALLARYHASWPVSLFLIALGLVTVATLCVMRETRGMPDAGMPDAGMPAAGMPAAGTRGDAA</sequence>
<dbReference type="PANTHER" id="PTHR43045:SF1">
    <property type="entry name" value="SHIKIMATE TRANSPORTER"/>
    <property type="match status" value="1"/>
</dbReference>
<keyword evidence="4 8" id="KW-0812">Transmembrane</keyword>
<dbReference type="GO" id="GO:0005886">
    <property type="term" value="C:plasma membrane"/>
    <property type="evidence" value="ECO:0007669"/>
    <property type="project" value="UniProtKB-SubCell"/>
</dbReference>
<dbReference type="CDD" id="cd17369">
    <property type="entry name" value="MFS_ShiA_like"/>
    <property type="match status" value="1"/>
</dbReference>
<evidence type="ECO:0000256" key="7">
    <source>
        <dbReference type="SAM" id="MobiDB-lite"/>
    </source>
</evidence>
<feature type="transmembrane region" description="Helical" evidence="8">
    <location>
        <begin position="197"/>
        <end position="216"/>
    </location>
</feature>
<feature type="transmembrane region" description="Helical" evidence="8">
    <location>
        <begin position="67"/>
        <end position="87"/>
    </location>
</feature>
<dbReference type="InterPro" id="IPR020846">
    <property type="entry name" value="MFS_dom"/>
</dbReference>
<reference evidence="10" key="1">
    <citation type="submission" date="2021-04" db="EMBL/GenBank/DDBJ databases">
        <title>A collection of bacterial strains from the Burkholderia cepacia Research Laboratory and Repository.</title>
        <authorList>
            <person name="Lipuma J."/>
            <person name="Spilker T."/>
        </authorList>
    </citation>
    <scope>NUCLEOTIDE SEQUENCE</scope>
    <source>
        <strain evidence="10">AU36012</strain>
    </source>
</reference>
<feature type="transmembrane region" description="Helical" evidence="8">
    <location>
        <begin position="409"/>
        <end position="429"/>
    </location>
</feature>
<dbReference type="Pfam" id="PF07690">
    <property type="entry name" value="MFS_1"/>
    <property type="match status" value="1"/>
</dbReference>
<evidence type="ECO:0000256" key="6">
    <source>
        <dbReference type="ARBA" id="ARBA00023136"/>
    </source>
</evidence>
<keyword evidence="5 8" id="KW-1133">Transmembrane helix</keyword>
<feature type="transmembrane region" description="Helical" evidence="8">
    <location>
        <begin position="99"/>
        <end position="119"/>
    </location>
</feature>
<comment type="caution">
    <text evidence="10">The sequence shown here is derived from an EMBL/GenBank/DDBJ whole genome shotgun (WGS) entry which is preliminary data.</text>
</comment>
<evidence type="ECO:0000256" key="4">
    <source>
        <dbReference type="ARBA" id="ARBA00022692"/>
    </source>
</evidence>
<dbReference type="FunFam" id="1.20.1250.20:FF:000001">
    <property type="entry name" value="Dicarboxylate MFS transporter"/>
    <property type="match status" value="1"/>
</dbReference>
<feature type="transmembrane region" description="Helical" evidence="8">
    <location>
        <begin position="341"/>
        <end position="366"/>
    </location>
</feature>
<evidence type="ECO:0000259" key="9">
    <source>
        <dbReference type="PROSITE" id="PS50850"/>
    </source>
</evidence>
<keyword evidence="2" id="KW-0813">Transport</keyword>
<evidence type="ECO:0000256" key="8">
    <source>
        <dbReference type="SAM" id="Phobius"/>
    </source>
</evidence>
<accession>A0AA41EDI1</accession>
<feature type="transmembrane region" description="Helical" evidence="8">
    <location>
        <begin position="316"/>
        <end position="335"/>
    </location>
</feature>
<feature type="transmembrane region" description="Helical" evidence="8">
    <location>
        <begin position="36"/>
        <end position="55"/>
    </location>
</feature>
<feature type="transmembrane region" description="Helical" evidence="8">
    <location>
        <begin position="125"/>
        <end position="152"/>
    </location>
</feature>
<dbReference type="InterPro" id="IPR036259">
    <property type="entry name" value="MFS_trans_sf"/>
</dbReference>
<dbReference type="AlphaFoldDB" id="A0AA41EDI1"/>
<evidence type="ECO:0000313" key="10">
    <source>
        <dbReference type="EMBL" id="MBR8133095.1"/>
    </source>
</evidence>
<feature type="domain" description="Major facilitator superfamily (MFS) profile" evidence="9">
    <location>
        <begin position="24"/>
        <end position="433"/>
    </location>
</feature>
<feature type="transmembrane region" description="Helical" evidence="8">
    <location>
        <begin position="164"/>
        <end position="185"/>
    </location>
</feature>
<evidence type="ECO:0000313" key="11">
    <source>
        <dbReference type="Proteomes" id="UP000682266"/>
    </source>
</evidence>
<evidence type="ECO:0000256" key="3">
    <source>
        <dbReference type="ARBA" id="ARBA00022475"/>
    </source>
</evidence>
<feature type="transmembrane region" description="Helical" evidence="8">
    <location>
        <begin position="378"/>
        <end position="403"/>
    </location>
</feature>
<dbReference type="PROSITE" id="PS50850">
    <property type="entry name" value="MFS"/>
    <property type="match status" value="1"/>
</dbReference>
<name>A0AA41EDI1_9BURK</name>
<dbReference type="EMBL" id="JAGSVG010000036">
    <property type="protein sequence ID" value="MBR8133095.1"/>
    <property type="molecule type" value="Genomic_DNA"/>
</dbReference>
<evidence type="ECO:0000256" key="5">
    <source>
        <dbReference type="ARBA" id="ARBA00022989"/>
    </source>
</evidence>
<evidence type="ECO:0000256" key="1">
    <source>
        <dbReference type="ARBA" id="ARBA00004651"/>
    </source>
</evidence>
<dbReference type="Proteomes" id="UP000682266">
    <property type="component" value="Unassembled WGS sequence"/>
</dbReference>
<keyword evidence="6 8" id="KW-0472">Membrane</keyword>
<comment type="subcellular location">
    <subcellularLocation>
        <location evidence="1">Cell membrane</location>
        <topology evidence="1">Multi-pass membrane protein</topology>
    </subcellularLocation>
</comment>
<dbReference type="GO" id="GO:0022857">
    <property type="term" value="F:transmembrane transporter activity"/>
    <property type="evidence" value="ECO:0007669"/>
    <property type="project" value="InterPro"/>
</dbReference>
<dbReference type="InterPro" id="IPR011701">
    <property type="entry name" value="MFS"/>
</dbReference>
<dbReference type="RefSeq" id="WP_105786072.1">
    <property type="nucleotide sequence ID" value="NZ_CADERF010000004.1"/>
</dbReference>
<organism evidence="10 11">
    <name type="scientific">Burkholderia ambifaria</name>
    <dbReference type="NCBI Taxonomy" id="152480"/>
    <lineage>
        <taxon>Bacteria</taxon>
        <taxon>Pseudomonadati</taxon>
        <taxon>Pseudomonadota</taxon>
        <taxon>Betaproteobacteria</taxon>
        <taxon>Burkholderiales</taxon>
        <taxon>Burkholderiaceae</taxon>
        <taxon>Burkholderia</taxon>
        <taxon>Burkholderia cepacia complex</taxon>
    </lineage>
</organism>
<evidence type="ECO:0000256" key="2">
    <source>
        <dbReference type="ARBA" id="ARBA00022448"/>
    </source>
</evidence>